<reference evidence="3" key="1">
    <citation type="journal article" date="2021" name="bioRxiv">
        <title>Whole Genome Assembly and Annotation of Northern Wild Rice, Zizania palustris L., Supports a Whole Genome Duplication in the Zizania Genus.</title>
        <authorList>
            <person name="Haas M."/>
            <person name="Kono T."/>
            <person name="Macchietto M."/>
            <person name="Millas R."/>
            <person name="McGilp L."/>
            <person name="Shao M."/>
            <person name="Duquette J."/>
            <person name="Hirsch C.N."/>
            <person name="Kimball J."/>
        </authorList>
    </citation>
    <scope>NUCLEOTIDE SEQUENCE</scope>
    <source>
        <tissue evidence="3">Fresh leaf tissue</tissue>
    </source>
</reference>
<sequence length="220" mass="24595">MDSSTLGSMFLLLALMFVVVAAKDDADWRTCTQADVPIDLQALCSQTEDSKACMKFLSAFPESRAARSLQPLLELYIKDMANKTEEAKPLIALLYKKQEVRKSHMCLGDCLATKINDVSKALAAFSTTVDINDKFIKMDHFLQRFFRVNSYYKCEDKCPITSASVDEITLADKFQALWNVLEQAGRIDAHMFPTEVDDDDPEAPPLPPTDLTGYNTDTSS</sequence>
<dbReference type="OrthoDB" id="651889at2759"/>
<feature type="signal peptide" evidence="2">
    <location>
        <begin position="1"/>
        <end position="22"/>
    </location>
</feature>
<feature type="chain" id="PRO_5035261526" description="Pectinesterase inhibitor domain-containing protein" evidence="2">
    <location>
        <begin position="23"/>
        <end position="220"/>
    </location>
</feature>
<evidence type="ECO:0000313" key="3">
    <source>
        <dbReference type="EMBL" id="KAG8090401.1"/>
    </source>
</evidence>
<reference evidence="3" key="2">
    <citation type="submission" date="2021-02" db="EMBL/GenBank/DDBJ databases">
        <authorList>
            <person name="Kimball J.A."/>
            <person name="Haas M.W."/>
            <person name="Macchietto M."/>
            <person name="Kono T."/>
            <person name="Duquette J."/>
            <person name="Shao M."/>
        </authorList>
    </citation>
    <scope>NUCLEOTIDE SEQUENCE</scope>
    <source>
        <tissue evidence="3">Fresh leaf tissue</tissue>
    </source>
</reference>
<dbReference type="EMBL" id="JAAALK010000081">
    <property type="protein sequence ID" value="KAG8090401.1"/>
    <property type="molecule type" value="Genomic_DNA"/>
</dbReference>
<evidence type="ECO:0000313" key="4">
    <source>
        <dbReference type="Proteomes" id="UP000729402"/>
    </source>
</evidence>
<protein>
    <recommendedName>
        <fullName evidence="5">Pectinesterase inhibitor domain-containing protein</fullName>
    </recommendedName>
</protein>
<keyword evidence="4" id="KW-1185">Reference proteome</keyword>
<evidence type="ECO:0000256" key="2">
    <source>
        <dbReference type="SAM" id="SignalP"/>
    </source>
</evidence>
<gene>
    <name evidence="3" type="ORF">GUJ93_ZPchr0011g27363</name>
</gene>
<dbReference type="AlphaFoldDB" id="A0A8J6BQS2"/>
<comment type="caution">
    <text evidence="3">The sequence shown here is derived from an EMBL/GenBank/DDBJ whole genome shotgun (WGS) entry which is preliminary data.</text>
</comment>
<evidence type="ECO:0000256" key="1">
    <source>
        <dbReference type="SAM" id="MobiDB-lite"/>
    </source>
</evidence>
<keyword evidence="2" id="KW-0732">Signal</keyword>
<dbReference type="NCBIfam" id="TIGR01614">
    <property type="entry name" value="PME_inhib"/>
    <property type="match status" value="1"/>
</dbReference>
<name>A0A8J6BQS2_ZIZPA</name>
<dbReference type="GO" id="GO:0004857">
    <property type="term" value="F:enzyme inhibitor activity"/>
    <property type="evidence" value="ECO:0007669"/>
    <property type="project" value="InterPro"/>
</dbReference>
<feature type="region of interest" description="Disordered" evidence="1">
    <location>
        <begin position="193"/>
        <end position="220"/>
    </location>
</feature>
<dbReference type="Proteomes" id="UP000729402">
    <property type="component" value="Unassembled WGS sequence"/>
</dbReference>
<organism evidence="3 4">
    <name type="scientific">Zizania palustris</name>
    <name type="common">Northern wild rice</name>
    <dbReference type="NCBI Taxonomy" id="103762"/>
    <lineage>
        <taxon>Eukaryota</taxon>
        <taxon>Viridiplantae</taxon>
        <taxon>Streptophyta</taxon>
        <taxon>Embryophyta</taxon>
        <taxon>Tracheophyta</taxon>
        <taxon>Spermatophyta</taxon>
        <taxon>Magnoliopsida</taxon>
        <taxon>Liliopsida</taxon>
        <taxon>Poales</taxon>
        <taxon>Poaceae</taxon>
        <taxon>BOP clade</taxon>
        <taxon>Oryzoideae</taxon>
        <taxon>Oryzeae</taxon>
        <taxon>Zizaniinae</taxon>
        <taxon>Zizania</taxon>
    </lineage>
</organism>
<accession>A0A8J6BQS2</accession>
<proteinExistence type="predicted"/>
<dbReference type="InterPro" id="IPR006501">
    <property type="entry name" value="Pectinesterase_inhib_dom"/>
</dbReference>
<evidence type="ECO:0008006" key="5">
    <source>
        <dbReference type="Google" id="ProtNLM"/>
    </source>
</evidence>